<reference evidence="1 2" key="1">
    <citation type="submission" date="2020-02" db="EMBL/GenBank/DDBJ databases">
        <title>Draft genome sequence of Haematococcus lacustris strain NIES-144.</title>
        <authorList>
            <person name="Morimoto D."/>
            <person name="Nakagawa S."/>
            <person name="Yoshida T."/>
            <person name="Sawayama S."/>
        </authorList>
    </citation>
    <scope>NUCLEOTIDE SEQUENCE [LARGE SCALE GENOMIC DNA]</scope>
    <source>
        <strain evidence="1 2">NIES-144</strain>
    </source>
</reference>
<keyword evidence="2" id="KW-1185">Reference proteome</keyword>
<organism evidence="1 2">
    <name type="scientific">Haematococcus lacustris</name>
    <name type="common">Green alga</name>
    <name type="synonym">Haematococcus pluvialis</name>
    <dbReference type="NCBI Taxonomy" id="44745"/>
    <lineage>
        <taxon>Eukaryota</taxon>
        <taxon>Viridiplantae</taxon>
        <taxon>Chlorophyta</taxon>
        <taxon>core chlorophytes</taxon>
        <taxon>Chlorophyceae</taxon>
        <taxon>CS clade</taxon>
        <taxon>Chlamydomonadales</taxon>
        <taxon>Haematococcaceae</taxon>
        <taxon>Haematococcus</taxon>
    </lineage>
</organism>
<gene>
    <name evidence="1" type="ORF">HaLaN_30236</name>
</gene>
<evidence type="ECO:0000313" key="2">
    <source>
        <dbReference type="Proteomes" id="UP000485058"/>
    </source>
</evidence>
<dbReference type="Proteomes" id="UP000485058">
    <property type="component" value="Unassembled WGS sequence"/>
</dbReference>
<evidence type="ECO:0000313" key="1">
    <source>
        <dbReference type="EMBL" id="GFH31238.1"/>
    </source>
</evidence>
<accession>A0A6A0AF18</accession>
<sequence>MLSNSEVDRQYLLLAPGWDECTVGNRGNRVGKSKEGGTPWGEVKKMPCMPAWVPLLPGVTTYYAAQFSSYPGKRRVNRCIRVLAGASDRGHTSAAQHRLFEWRCWRAIAGHVMYRHRCKREKSASLSRQSHNKRPLSVLLTYQPILIYG</sequence>
<protein>
    <submittedName>
        <fullName evidence="1">Uncharacterized protein</fullName>
    </submittedName>
</protein>
<comment type="caution">
    <text evidence="1">The sequence shown here is derived from an EMBL/GenBank/DDBJ whole genome shotgun (WGS) entry which is preliminary data.</text>
</comment>
<dbReference type="EMBL" id="BLLF01005473">
    <property type="protein sequence ID" value="GFH31238.1"/>
    <property type="molecule type" value="Genomic_DNA"/>
</dbReference>
<dbReference type="AlphaFoldDB" id="A0A6A0AF18"/>
<proteinExistence type="predicted"/>
<name>A0A6A0AF18_HAELA</name>